<keyword evidence="1" id="KW-0812">Transmembrane</keyword>
<feature type="transmembrane region" description="Helical" evidence="1">
    <location>
        <begin position="138"/>
        <end position="159"/>
    </location>
</feature>
<dbReference type="EMBL" id="JACJPW010000025">
    <property type="protein sequence ID" value="MBD2181758.1"/>
    <property type="molecule type" value="Genomic_DNA"/>
</dbReference>
<evidence type="ECO:0000313" key="3">
    <source>
        <dbReference type="EMBL" id="MBD2181758.1"/>
    </source>
</evidence>
<dbReference type="PANTHER" id="PTHR37810">
    <property type="entry name" value="IMMUNITY PROTEIN SDPI"/>
    <property type="match status" value="1"/>
</dbReference>
<gene>
    <name evidence="3" type="ORF">H6G03_11680</name>
</gene>
<organism evidence="3 4">
    <name type="scientific">Aerosakkonema funiforme FACHB-1375</name>
    <dbReference type="NCBI Taxonomy" id="2949571"/>
    <lineage>
        <taxon>Bacteria</taxon>
        <taxon>Bacillati</taxon>
        <taxon>Cyanobacteriota</taxon>
        <taxon>Cyanophyceae</taxon>
        <taxon>Oscillatoriophycideae</taxon>
        <taxon>Aerosakkonematales</taxon>
        <taxon>Aerosakkonemataceae</taxon>
        <taxon>Aerosakkonema</taxon>
    </lineage>
</organism>
<keyword evidence="1" id="KW-1133">Transmembrane helix</keyword>
<evidence type="ECO:0000259" key="2">
    <source>
        <dbReference type="Pfam" id="PF07853"/>
    </source>
</evidence>
<evidence type="ECO:0000313" key="4">
    <source>
        <dbReference type="Proteomes" id="UP000641646"/>
    </source>
</evidence>
<keyword evidence="4" id="KW-1185">Reference proteome</keyword>
<comment type="caution">
    <text evidence="3">The sequence shown here is derived from an EMBL/GenBank/DDBJ whole genome shotgun (WGS) entry which is preliminary data.</text>
</comment>
<reference evidence="3" key="2">
    <citation type="submission" date="2020-08" db="EMBL/GenBank/DDBJ databases">
        <authorList>
            <person name="Chen M."/>
            <person name="Teng W."/>
            <person name="Zhao L."/>
            <person name="Hu C."/>
            <person name="Zhou Y."/>
            <person name="Han B."/>
            <person name="Song L."/>
            <person name="Shu W."/>
        </authorList>
    </citation>
    <scope>NUCLEOTIDE SEQUENCE</scope>
    <source>
        <strain evidence="3">FACHB-1375</strain>
    </source>
</reference>
<feature type="transmembrane region" description="Helical" evidence="1">
    <location>
        <begin position="20"/>
        <end position="40"/>
    </location>
</feature>
<dbReference type="PANTHER" id="PTHR37810:SF5">
    <property type="entry name" value="IMMUNITY PROTEIN SDPI"/>
    <property type="match status" value="1"/>
</dbReference>
<dbReference type="AlphaFoldDB" id="A0A926VEG9"/>
<feature type="domain" description="DUF1648" evidence="2">
    <location>
        <begin position="26"/>
        <end position="69"/>
    </location>
</feature>
<protein>
    <submittedName>
        <fullName evidence="3">DUF1648 domain-containing protein</fullName>
    </submittedName>
</protein>
<dbReference type="GO" id="GO:0009636">
    <property type="term" value="P:response to toxic substance"/>
    <property type="evidence" value="ECO:0007669"/>
    <property type="project" value="TreeGrafter"/>
</dbReference>
<reference evidence="3" key="1">
    <citation type="journal article" date="2015" name="ISME J.">
        <title>Draft Genome Sequence of Streptomyces incarnatus NRRL8089, which Produces the Nucleoside Antibiotic Sinefungin.</title>
        <authorList>
            <person name="Oshima K."/>
            <person name="Hattori M."/>
            <person name="Shimizu H."/>
            <person name="Fukuda K."/>
            <person name="Nemoto M."/>
            <person name="Inagaki K."/>
            <person name="Tamura T."/>
        </authorList>
    </citation>
    <scope>NUCLEOTIDE SEQUENCE</scope>
    <source>
        <strain evidence="3">FACHB-1375</strain>
    </source>
</reference>
<evidence type="ECO:0000256" key="1">
    <source>
        <dbReference type="SAM" id="Phobius"/>
    </source>
</evidence>
<dbReference type="InterPro" id="IPR012867">
    <property type="entry name" value="DUF1648"/>
</dbReference>
<feature type="transmembrane region" description="Helical" evidence="1">
    <location>
        <begin position="116"/>
        <end position="132"/>
    </location>
</feature>
<dbReference type="RefSeq" id="WP_190464568.1">
    <property type="nucleotide sequence ID" value="NZ_JACJPW010000025.1"/>
</dbReference>
<keyword evidence="1" id="KW-0472">Membrane</keyword>
<accession>A0A926VEG9</accession>
<proteinExistence type="predicted"/>
<dbReference type="Proteomes" id="UP000641646">
    <property type="component" value="Unassembled WGS sequence"/>
</dbReference>
<feature type="transmembrane region" description="Helical" evidence="1">
    <location>
        <begin position="60"/>
        <end position="80"/>
    </location>
</feature>
<dbReference type="Pfam" id="PF07853">
    <property type="entry name" value="DUF1648"/>
    <property type="match status" value="1"/>
</dbReference>
<sequence length="165" mass="19128">MTSQPVLNIPRSPLDGAIEIVAVAGIAFNLIYLIVNWAAMPDIIPIHFDVFGKVDSMGSKLTILLFPSLSLLFYILLTVVNRFPHTFNYPVPITEQNAYRQYEIALRLMKWMKMQLIWLFAFIEWQIIQAAIRKEFVLNIGFLLVIILVIFATVGYYLWQAYQNR</sequence>
<name>A0A926VEG9_9CYAN</name>